<dbReference type="Proteomes" id="UP000706580">
    <property type="component" value="Unassembled WGS sequence"/>
</dbReference>
<feature type="transmembrane region" description="Helical" evidence="8">
    <location>
        <begin position="335"/>
        <end position="352"/>
    </location>
</feature>
<dbReference type="RefSeq" id="WP_223074729.1">
    <property type="nucleotide sequence ID" value="NZ_JADMNK010000005.1"/>
</dbReference>
<keyword evidence="3 7" id="KW-0812">Transmembrane</keyword>
<keyword evidence="6 8" id="KW-0472">Membrane</keyword>
<feature type="transmembrane region" description="Helical" evidence="8">
    <location>
        <begin position="460"/>
        <end position="483"/>
    </location>
</feature>
<feature type="domain" description="NADH:quinone oxidoreductase/Mrp antiporter transmembrane" evidence="9">
    <location>
        <begin position="151"/>
        <end position="407"/>
    </location>
</feature>
<evidence type="ECO:0000256" key="2">
    <source>
        <dbReference type="ARBA" id="ARBA00022475"/>
    </source>
</evidence>
<evidence type="ECO:0000256" key="7">
    <source>
        <dbReference type="RuleBase" id="RU000320"/>
    </source>
</evidence>
<protein>
    <submittedName>
        <fullName evidence="10">Formate hydrogenlyase subunit 3</fullName>
    </submittedName>
</protein>
<evidence type="ECO:0000256" key="8">
    <source>
        <dbReference type="SAM" id="Phobius"/>
    </source>
</evidence>
<feature type="transmembrane region" description="Helical" evidence="8">
    <location>
        <begin position="373"/>
        <end position="398"/>
    </location>
</feature>
<feature type="transmembrane region" description="Helical" evidence="8">
    <location>
        <begin position="78"/>
        <end position="100"/>
    </location>
</feature>
<feature type="transmembrane region" description="Helical" evidence="8">
    <location>
        <begin position="200"/>
        <end position="221"/>
    </location>
</feature>
<keyword evidence="4 8" id="KW-1133">Transmembrane helix</keyword>
<dbReference type="EMBL" id="JADMNK010000005">
    <property type="protein sequence ID" value="MBZ0058554.1"/>
    <property type="molecule type" value="Genomic_DNA"/>
</dbReference>
<dbReference type="PANTHER" id="PTHR42682">
    <property type="entry name" value="HYDROGENASE-4 COMPONENT F"/>
    <property type="match status" value="1"/>
</dbReference>
<feature type="transmembrane region" description="Helical" evidence="8">
    <location>
        <begin position="35"/>
        <end position="57"/>
    </location>
</feature>
<dbReference type="Pfam" id="PF00361">
    <property type="entry name" value="Proton_antipo_M"/>
    <property type="match status" value="1"/>
</dbReference>
<dbReference type="NCBIfam" id="NF005958">
    <property type="entry name" value="PRK08042.1"/>
    <property type="match status" value="1"/>
</dbReference>
<dbReference type="InterPro" id="IPR003918">
    <property type="entry name" value="NADH_UbQ_OxRdtase"/>
</dbReference>
<dbReference type="InterPro" id="IPR052175">
    <property type="entry name" value="ComplexI-like_HydComp"/>
</dbReference>
<feature type="transmembrane region" description="Helical" evidence="8">
    <location>
        <begin position="295"/>
        <end position="315"/>
    </location>
</feature>
<evidence type="ECO:0000256" key="4">
    <source>
        <dbReference type="ARBA" id="ARBA00022989"/>
    </source>
</evidence>
<evidence type="ECO:0000256" key="3">
    <source>
        <dbReference type="ARBA" id="ARBA00022692"/>
    </source>
</evidence>
<feature type="transmembrane region" description="Helical" evidence="8">
    <location>
        <begin position="418"/>
        <end position="439"/>
    </location>
</feature>
<reference evidence="10 11" key="1">
    <citation type="submission" date="2020-11" db="EMBL/GenBank/DDBJ databases">
        <title>Draft Genome of Enterobacter sp. strain EMC7.</title>
        <authorList>
            <person name="Barman P."/>
            <person name="Sinha S."/>
            <person name="Sen S."/>
            <person name="Chakraborty R."/>
        </authorList>
    </citation>
    <scope>NUCLEOTIDE SEQUENCE [LARGE SCALE GENOMIC DNA]</scope>
    <source>
        <strain evidence="10 11">EMC7</strain>
    </source>
</reference>
<keyword evidence="2" id="KW-1003">Cell membrane</keyword>
<feature type="transmembrane region" description="Helical" evidence="8">
    <location>
        <begin position="156"/>
        <end position="176"/>
    </location>
</feature>
<feature type="transmembrane region" description="Helical" evidence="8">
    <location>
        <begin position="112"/>
        <end position="135"/>
    </location>
</feature>
<dbReference type="PANTHER" id="PTHR42682:SF3">
    <property type="entry name" value="FORMATE HYDROGENLYASE SUBUNIT 3-RELATED"/>
    <property type="match status" value="1"/>
</dbReference>
<proteinExistence type="predicted"/>
<sequence>MNAFSLIDLSLVWYLTSAVLALVFSANRTLSNAVTGFGGAIGSAMAVMAGAVSLLAAPQLAVQQGQIPWLHIGMQMSGIRAVWLIAIGLPAFLISLYTVAWHRPAQSRSTGLLTNLLMATAVAAIMVDNLGWLVVMAEIMALCGAFLTGCAQSGKLWFVLGRLGTLLLAFACWQAWRYYGTLDFAAMGAMASGQAPGASIWLPGLAGFGLLAGVIPLHGWVPQAHANASAPAAALFSTVVMKVGLYGMLTVALSGALPPLWLGVLLLVMGMITAFVGGLYALMEHNIQRLLAYHTLENIGIILLGLGAGVTGIALRSPLLVALGFTGGLYHLVNHGLFKTTLFLGAGAVWYRTGHRDIEKLGGIGKKMPLISLSMLVGLMAMAALPPLNGFAGEWVIYQSFFNLGGHEAFVARLLGPLLATGLAITGALAVMCMAKVYGVTFLGAPRTPEAENASCAPGMMTFSTLLAALCCVAGGVAAPWLLPVISRLFPVNGGAVNTVSQPMITLLLLAGLLLPFIVLVVFKGNRLPNRSRGFAWVCGYDHEQSMVITAHGFAMPVKESFAPVLKLRKWLNPVRFIPGWQCDCTAVLFHRIALIELAVLVVVVISRGA</sequence>
<evidence type="ECO:0000256" key="5">
    <source>
        <dbReference type="ARBA" id="ARBA00023002"/>
    </source>
</evidence>
<evidence type="ECO:0000313" key="10">
    <source>
        <dbReference type="EMBL" id="MBZ0058554.1"/>
    </source>
</evidence>
<evidence type="ECO:0000313" key="11">
    <source>
        <dbReference type="Proteomes" id="UP000706580"/>
    </source>
</evidence>
<keyword evidence="11" id="KW-1185">Reference proteome</keyword>
<gene>
    <name evidence="10" type="primary">hycC</name>
    <name evidence="10" type="ORF">ITX56_12170</name>
</gene>
<organism evidence="10 11">
    <name type="scientific">Leclercia barmai</name>
    <dbReference type="NCBI Taxonomy" id="2785629"/>
    <lineage>
        <taxon>Bacteria</taxon>
        <taxon>Pseudomonadati</taxon>
        <taxon>Pseudomonadota</taxon>
        <taxon>Gammaproteobacteria</taxon>
        <taxon>Enterobacterales</taxon>
        <taxon>Enterobacteriaceae</taxon>
        <taxon>Leclercia</taxon>
    </lineage>
</organism>
<feature type="transmembrane region" description="Helical" evidence="8">
    <location>
        <begin position="260"/>
        <end position="283"/>
    </location>
</feature>
<name>A0ABS7RW63_9ENTR</name>
<dbReference type="InterPro" id="IPR001750">
    <property type="entry name" value="ND/Mrp_TM"/>
</dbReference>
<comment type="caution">
    <text evidence="10">The sequence shown here is derived from an EMBL/GenBank/DDBJ whole genome shotgun (WGS) entry which is preliminary data.</text>
</comment>
<feature type="transmembrane region" description="Helical" evidence="8">
    <location>
        <begin position="233"/>
        <end position="254"/>
    </location>
</feature>
<evidence type="ECO:0000259" key="9">
    <source>
        <dbReference type="Pfam" id="PF00361"/>
    </source>
</evidence>
<evidence type="ECO:0000256" key="1">
    <source>
        <dbReference type="ARBA" id="ARBA00004651"/>
    </source>
</evidence>
<keyword evidence="5" id="KW-0560">Oxidoreductase</keyword>
<comment type="subcellular location">
    <subcellularLocation>
        <location evidence="1">Cell membrane</location>
        <topology evidence="1">Multi-pass membrane protein</topology>
    </subcellularLocation>
    <subcellularLocation>
        <location evidence="7">Membrane</location>
        <topology evidence="7">Multi-pass membrane protein</topology>
    </subcellularLocation>
</comment>
<dbReference type="PRINTS" id="PR01437">
    <property type="entry name" value="NUOXDRDTASE4"/>
</dbReference>
<evidence type="ECO:0000256" key="6">
    <source>
        <dbReference type="ARBA" id="ARBA00023136"/>
    </source>
</evidence>
<feature type="transmembrane region" description="Helical" evidence="8">
    <location>
        <begin position="503"/>
        <end position="523"/>
    </location>
</feature>
<accession>A0ABS7RW63</accession>